<dbReference type="PANTHER" id="PTHR47584:SF14">
    <property type="entry name" value="L10-INTERACTING MYB DOMAIN-CONTAINING PROTEIN-LIKE"/>
    <property type="match status" value="1"/>
</dbReference>
<gene>
    <name evidence="2" type="ORF">RJ641_000018</name>
</gene>
<dbReference type="InterPro" id="IPR045026">
    <property type="entry name" value="LIMYB"/>
</dbReference>
<feature type="domain" description="Myb/SANT-like" evidence="1">
    <location>
        <begin position="13"/>
        <end position="108"/>
    </location>
</feature>
<keyword evidence="3" id="KW-1185">Reference proteome</keyword>
<evidence type="ECO:0000313" key="2">
    <source>
        <dbReference type="EMBL" id="KAK6911088.1"/>
    </source>
</evidence>
<reference evidence="2 3" key="1">
    <citation type="submission" date="2023-12" db="EMBL/GenBank/DDBJ databases">
        <title>A high-quality genome assembly for Dillenia turbinata (Dilleniales).</title>
        <authorList>
            <person name="Chanderbali A."/>
        </authorList>
    </citation>
    <scope>NUCLEOTIDE SEQUENCE [LARGE SCALE GENOMIC DNA]</scope>
    <source>
        <strain evidence="2">LSX21</strain>
        <tissue evidence="2">Leaf</tissue>
    </source>
</reference>
<sequence length="164" mass="18863">MGGKNGNLGNHMEWFEEAEKTFLKILAERVRRDPNGAPILKAIDWTEINDLLLARTGLQYGMDRLRGKYNRMRSVHTKFAELVTGNTGVTWDANSSQVFAPVTVWANYFKRDKIFKTFKKHGCKFYSLLGIVFSTSIASGTFHNPSTIRSQTLEEERMIEVYYK</sequence>
<proteinExistence type="predicted"/>
<comment type="caution">
    <text evidence="2">The sequence shown here is derived from an EMBL/GenBank/DDBJ whole genome shotgun (WGS) entry which is preliminary data.</text>
</comment>
<dbReference type="PANTHER" id="PTHR47584">
    <property type="match status" value="1"/>
</dbReference>
<dbReference type="InterPro" id="IPR024752">
    <property type="entry name" value="Myb/SANT-like_dom"/>
</dbReference>
<dbReference type="EMBL" id="JBAMMX010000030">
    <property type="protein sequence ID" value="KAK6911088.1"/>
    <property type="molecule type" value="Genomic_DNA"/>
</dbReference>
<evidence type="ECO:0000313" key="3">
    <source>
        <dbReference type="Proteomes" id="UP001370490"/>
    </source>
</evidence>
<name>A0AAN8YVD6_9MAGN</name>
<dbReference type="Proteomes" id="UP001370490">
    <property type="component" value="Unassembled WGS sequence"/>
</dbReference>
<dbReference type="Pfam" id="PF12776">
    <property type="entry name" value="Myb_DNA-bind_3"/>
    <property type="match status" value="1"/>
</dbReference>
<protein>
    <submittedName>
        <fullName evidence="2">Myb/SANT-like domain</fullName>
    </submittedName>
</protein>
<accession>A0AAN8YVD6</accession>
<dbReference type="AlphaFoldDB" id="A0AAN8YVD6"/>
<evidence type="ECO:0000259" key="1">
    <source>
        <dbReference type="Pfam" id="PF12776"/>
    </source>
</evidence>
<organism evidence="2 3">
    <name type="scientific">Dillenia turbinata</name>
    <dbReference type="NCBI Taxonomy" id="194707"/>
    <lineage>
        <taxon>Eukaryota</taxon>
        <taxon>Viridiplantae</taxon>
        <taxon>Streptophyta</taxon>
        <taxon>Embryophyta</taxon>
        <taxon>Tracheophyta</taxon>
        <taxon>Spermatophyta</taxon>
        <taxon>Magnoliopsida</taxon>
        <taxon>eudicotyledons</taxon>
        <taxon>Gunneridae</taxon>
        <taxon>Pentapetalae</taxon>
        <taxon>Dilleniales</taxon>
        <taxon>Dilleniaceae</taxon>
        <taxon>Dillenia</taxon>
    </lineage>
</organism>